<evidence type="ECO:0000313" key="11">
    <source>
        <dbReference type="EMBL" id="RAR72805.1"/>
    </source>
</evidence>
<evidence type="ECO:0000256" key="2">
    <source>
        <dbReference type="ARBA" id="ARBA00009749"/>
    </source>
</evidence>
<dbReference type="SMART" id="SM00116">
    <property type="entry name" value="CBS"/>
    <property type="match status" value="2"/>
</dbReference>
<dbReference type="Pfam" id="PF03448">
    <property type="entry name" value="MgtE_N"/>
    <property type="match status" value="1"/>
</dbReference>
<keyword evidence="5 9" id="KW-0460">Magnesium</keyword>
<gene>
    <name evidence="11" type="ORF">CLV55_10464</name>
</gene>
<feature type="domain" description="CBS" evidence="10">
    <location>
        <begin position="140"/>
        <end position="202"/>
    </location>
</feature>
<keyword evidence="8" id="KW-0129">CBS domain</keyword>
<comment type="caution">
    <text evidence="11">The sequence shown here is derived from an EMBL/GenBank/DDBJ whole genome shotgun (WGS) entry which is preliminary data.</text>
</comment>
<dbReference type="Pfam" id="PF01769">
    <property type="entry name" value="MgtE"/>
    <property type="match status" value="1"/>
</dbReference>
<keyword evidence="12" id="KW-1185">Reference proteome</keyword>
<comment type="similarity">
    <text evidence="2 9">Belongs to the SLC41A transporter family.</text>
</comment>
<keyword evidence="6 9" id="KW-1133">Transmembrane helix</keyword>
<dbReference type="InterPro" id="IPR006669">
    <property type="entry name" value="MgtE_transporter"/>
</dbReference>
<evidence type="ECO:0000256" key="5">
    <source>
        <dbReference type="ARBA" id="ARBA00022842"/>
    </source>
</evidence>
<comment type="function">
    <text evidence="9">Acts as a magnesium transporter.</text>
</comment>
<dbReference type="RefSeq" id="WP_112112799.1">
    <property type="nucleotide sequence ID" value="NZ_QLSZ01000004.1"/>
</dbReference>
<dbReference type="SMART" id="SM00924">
    <property type="entry name" value="MgtE_N"/>
    <property type="match status" value="1"/>
</dbReference>
<dbReference type="PANTHER" id="PTHR43773">
    <property type="entry name" value="MAGNESIUM TRANSPORTER MGTE"/>
    <property type="match status" value="1"/>
</dbReference>
<sequence length="449" mass="50153">MRFNISKELLDQIQELIHQRNDKDLELLLNDLHYADIAEIFDEIAIEEAIYIFKILDSEITADILKELEEDVREKILHGLSPKEIAEELDELDTDDAADIIAELSQSKKAEVISELEDVEHAKDIVDLLRYDENTAGGLMGKELVKVNENWNVLTCVKEMRSQAEHVTRVHSIYVVDDDNRLKGRLSLKDLLTTSTKTPISEVYIKKVDFVRVDDSNVEVARIMQKYDLEAIPVVDELGRLVGRVTIDDIVDVIKEEADKDYQMAAGITQDVEAGDSVFELIKARLPWLLIGMVIEIVASFVLKDNESAFKQYSTLIIFVPLLSATAGNIGVQASAIVVQGLANGSLKEFSKNYFKKELVVAMISGITISLFLLSFHSIVYGQYHVGIAISISIIVVIMFAAMLGTVVPLFLHKNKIDPAIATGPFITTTNDVFGILLYFAIARLILGL</sequence>
<dbReference type="Gene3D" id="1.10.357.20">
    <property type="entry name" value="SLC41 divalent cation transporters, integral membrane domain"/>
    <property type="match status" value="1"/>
</dbReference>
<evidence type="ECO:0000256" key="4">
    <source>
        <dbReference type="ARBA" id="ARBA00022692"/>
    </source>
</evidence>
<dbReference type="Pfam" id="PF00571">
    <property type="entry name" value="CBS"/>
    <property type="match status" value="2"/>
</dbReference>
<evidence type="ECO:0000256" key="1">
    <source>
        <dbReference type="ARBA" id="ARBA00004141"/>
    </source>
</evidence>
<dbReference type="Proteomes" id="UP000248840">
    <property type="component" value="Unassembled WGS sequence"/>
</dbReference>
<dbReference type="PANTHER" id="PTHR43773:SF1">
    <property type="entry name" value="MAGNESIUM TRANSPORTER MGTE"/>
    <property type="match status" value="1"/>
</dbReference>
<comment type="subcellular location">
    <subcellularLocation>
        <location evidence="9">Cell membrane</location>
        <topology evidence="9">Multi-pass membrane protein</topology>
    </subcellularLocation>
    <subcellularLocation>
        <location evidence="1">Membrane</location>
        <topology evidence="1">Multi-pass membrane protein</topology>
    </subcellularLocation>
</comment>
<comment type="subunit">
    <text evidence="9">Homodimer.</text>
</comment>
<dbReference type="InterPro" id="IPR006667">
    <property type="entry name" value="SLC41_membr_dom"/>
</dbReference>
<keyword evidence="3 9" id="KW-0813">Transport</keyword>
<dbReference type="OrthoDB" id="9790355at2"/>
<dbReference type="SUPFAM" id="SSF161093">
    <property type="entry name" value="MgtE membrane domain-like"/>
    <property type="match status" value="1"/>
</dbReference>
<keyword evidence="4 9" id="KW-0812">Transmembrane</keyword>
<feature type="transmembrane region" description="Helical" evidence="9">
    <location>
        <begin position="315"/>
        <end position="339"/>
    </location>
</feature>
<dbReference type="InterPro" id="IPR000644">
    <property type="entry name" value="CBS_dom"/>
</dbReference>
<dbReference type="Gene3D" id="3.10.580.10">
    <property type="entry name" value="CBS-domain"/>
    <property type="match status" value="1"/>
</dbReference>
<organism evidence="11 12">
    <name type="scientific">Flavobacterium aciduliphilum</name>
    <dbReference type="NCBI Taxonomy" id="1101402"/>
    <lineage>
        <taxon>Bacteria</taxon>
        <taxon>Pseudomonadati</taxon>
        <taxon>Bacteroidota</taxon>
        <taxon>Flavobacteriia</taxon>
        <taxon>Flavobacteriales</taxon>
        <taxon>Flavobacteriaceae</taxon>
        <taxon>Flavobacterium</taxon>
    </lineage>
</organism>
<keyword evidence="7 9" id="KW-0472">Membrane</keyword>
<evidence type="ECO:0000256" key="3">
    <source>
        <dbReference type="ARBA" id="ARBA00022448"/>
    </source>
</evidence>
<protein>
    <recommendedName>
        <fullName evidence="9">Magnesium transporter MgtE</fullName>
    </recommendedName>
</protein>
<dbReference type="InterPro" id="IPR046342">
    <property type="entry name" value="CBS_dom_sf"/>
</dbReference>
<dbReference type="CDD" id="cd04606">
    <property type="entry name" value="CBS_pair_Mg_transporter"/>
    <property type="match status" value="1"/>
</dbReference>
<feature type="transmembrane region" description="Helical" evidence="9">
    <location>
        <begin position="359"/>
        <end position="380"/>
    </location>
</feature>
<dbReference type="GO" id="GO:0046872">
    <property type="term" value="F:metal ion binding"/>
    <property type="evidence" value="ECO:0007669"/>
    <property type="project" value="UniProtKB-KW"/>
</dbReference>
<dbReference type="Gene3D" id="1.25.60.10">
    <property type="entry name" value="MgtE N-terminal domain-like"/>
    <property type="match status" value="1"/>
</dbReference>
<keyword evidence="9" id="KW-0479">Metal-binding</keyword>
<evidence type="ECO:0000313" key="12">
    <source>
        <dbReference type="Proteomes" id="UP000248840"/>
    </source>
</evidence>
<accession>A0A328YJ66</accession>
<feature type="domain" description="CBS" evidence="10">
    <location>
        <begin position="204"/>
        <end position="260"/>
    </location>
</feature>
<evidence type="ECO:0000256" key="8">
    <source>
        <dbReference type="PROSITE-ProRule" id="PRU00703"/>
    </source>
</evidence>
<dbReference type="PROSITE" id="PS51371">
    <property type="entry name" value="CBS"/>
    <property type="match status" value="2"/>
</dbReference>
<dbReference type="SUPFAM" id="SSF54631">
    <property type="entry name" value="CBS-domain pair"/>
    <property type="match status" value="1"/>
</dbReference>
<dbReference type="EMBL" id="QLSZ01000004">
    <property type="protein sequence ID" value="RAR72805.1"/>
    <property type="molecule type" value="Genomic_DNA"/>
</dbReference>
<evidence type="ECO:0000256" key="9">
    <source>
        <dbReference type="RuleBase" id="RU362011"/>
    </source>
</evidence>
<feature type="transmembrane region" description="Helical" evidence="9">
    <location>
        <begin position="286"/>
        <end position="303"/>
    </location>
</feature>
<reference evidence="11 12" key="1">
    <citation type="submission" date="2018-06" db="EMBL/GenBank/DDBJ databases">
        <title>Genomic Encyclopedia of Archaeal and Bacterial Type Strains, Phase II (KMG-II): from individual species to whole genera.</title>
        <authorList>
            <person name="Goeker M."/>
        </authorList>
    </citation>
    <scope>NUCLEOTIDE SEQUENCE [LARGE SCALE GENOMIC DNA]</scope>
    <source>
        <strain evidence="11 12">DSM 25663</strain>
    </source>
</reference>
<evidence type="ECO:0000256" key="6">
    <source>
        <dbReference type="ARBA" id="ARBA00022989"/>
    </source>
</evidence>
<dbReference type="SUPFAM" id="SSF158791">
    <property type="entry name" value="MgtE N-terminal domain-like"/>
    <property type="match status" value="1"/>
</dbReference>
<dbReference type="NCBIfam" id="TIGR00400">
    <property type="entry name" value="mgtE"/>
    <property type="match status" value="1"/>
</dbReference>
<name>A0A328YJ66_9FLAO</name>
<proteinExistence type="inferred from homology"/>
<dbReference type="GO" id="GO:0005886">
    <property type="term" value="C:plasma membrane"/>
    <property type="evidence" value="ECO:0007669"/>
    <property type="project" value="UniProtKB-SubCell"/>
</dbReference>
<feature type="transmembrane region" description="Helical" evidence="9">
    <location>
        <begin position="386"/>
        <end position="412"/>
    </location>
</feature>
<keyword evidence="9" id="KW-1003">Cell membrane</keyword>
<feature type="transmembrane region" description="Helical" evidence="9">
    <location>
        <begin position="424"/>
        <end position="447"/>
    </location>
</feature>
<evidence type="ECO:0000259" key="10">
    <source>
        <dbReference type="PROSITE" id="PS51371"/>
    </source>
</evidence>
<dbReference type="InterPro" id="IPR038076">
    <property type="entry name" value="MgtE_N_sf"/>
</dbReference>
<dbReference type="AlphaFoldDB" id="A0A328YJ66"/>
<evidence type="ECO:0000256" key="7">
    <source>
        <dbReference type="ARBA" id="ARBA00023136"/>
    </source>
</evidence>
<dbReference type="InterPro" id="IPR036739">
    <property type="entry name" value="SLC41_membr_dom_sf"/>
</dbReference>
<dbReference type="GO" id="GO:0015095">
    <property type="term" value="F:magnesium ion transmembrane transporter activity"/>
    <property type="evidence" value="ECO:0007669"/>
    <property type="project" value="UniProtKB-UniRule"/>
</dbReference>
<dbReference type="InterPro" id="IPR006668">
    <property type="entry name" value="Mg_transptr_MgtE_intracell_dom"/>
</dbReference>